<dbReference type="Pfam" id="PF07751">
    <property type="entry name" value="Abi_2"/>
    <property type="match status" value="1"/>
</dbReference>
<feature type="region of interest" description="Disordered" evidence="1">
    <location>
        <begin position="220"/>
        <end position="289"/>
    </location>
</feature>
<dbReference type="InterPro" id="IPR011664">
    <property type="entry name" value="Abi_system_AbiD/AbiF-like"/>
</dbReference>
<dbReference type="EMBL" id="MRDE01000039">
    <property type="protein sequence ID" value="OMH24970.1"/>
    <property type="molecule type" value="Genomic_DNA"/>
</dbReference>
<gene>
    <name evidence="2" type="ORF">BKD30_06890</name>
</gene>
<protein>
    <recommendedName>
        <fullName evidence="4">CAAX protease</fullName>
    </recommendedName>
</protein>
<evidence type="ECO:0008006" key="4">
    <source>
        <dbReference type="Google" id="ProtNLM"/>
    </source>
</evidence>
<keyword evidence="3" id="KW-1185">Reference proteome</keyword>
<evidence type="ECO:0000313" key="2">
    <source>
        <dbReference type="EMBL" id="OMH24970.1"/>
    </source>
</evidence>
<dbReference type="STRING" id="554083.BKD30_06890"/>
<evidence type="ECO:0000313" key="3">
    <source>
        <dbReference type="Proteomes" id="UP000187085"/>
    </source>
</evidence>
<feature type="compositionally biased region" description="Low complexity" evidence="1">
    <location>
        <begin position="220"/>
        <end position="243"/>
    </location>
</feature>
<sequence>MPFQPTEAQLSRWVSTERLNRYRATGRPVVPLYLWNAETSAACFESIGHVEVLLRNVIHRQLAAHSGGERWYLDRQYRLTSRAQDDVSTARFRARTQNGIESPGKVVAELTFGFWRFLLTRRYQTTIWPRISPGFAGVASHRRHRAELESAVKRIHVLRNRVAHHEPIFHLPIRNRLDDMLLVARYVDGDAERMLQESSRVDLVLARSRLTRTWRLLRSRATGTSGRSRRSGTCAASAGSGPAPAAPAPRRRRAARRPPQAPPRPAGRCRRAGPRRPALRRSPRSRCAA</sequence>
<dbReference type="AlphaFoldDB" id="A0A1R1LBP0"/>
<proteinExistence type="predicted"/>
<feature type="compositionally biased region" description="Basic residues" evidence="1">
    <location>
        <begin position="267"/>
        <end position="289"/>
    </location>
</feature>
<evidence type="ECO:0000256" key="1">
    <source>
        <dbReference type="SAM" id="MobiDB-lite"/>
    </source>
</evidence>
<reference evidence="2 3" key="1">
    <citation type="submission" date="2016-12" db="EMBL/GenBank/DDBJ databases">
        <title>Draft genome of Tersicoccus phoenicis 1P05MA.</title>
        <authorList>
            <person name="Nakajima Y."/>
            <person name="Yoshizawa S."/>
            <person name="Nakamura K."/>
            <person name="Ogura Y."/>
            <person name="Hayashi T."/>
            <person name="Kogure K."/>
        </authorList>
    </citation>
    <scope>NUCLEOTIDE SEQUENCE [LARGE SCALE GENOMIC DNA]</scope>
    <source>
        <strain evidence="2 3">1p05MA</strain>
    </source>
</reference>
<dbReference type="OrthoDB" id="3418622at2"/>
<organism evidence="2 3">
    <name type="scientific">Tersicoccus phoenicis</name>
    <dbReference type="NCBI Taxonomy" id="554083"/>
    <lineage>
        <taxon>Bacteria</taxon>
        <taxon>Bacillati</taxon>
        <taxon>Actinomycetota</taxon>
        <taxon>Actinomycetes</taxon>
        <taxon>Micrococcales</taxon>
        <taxon>Micrococcaceae</taxon>
        <taxon>Tersicoccus</taxon>
    </lineage>
</organism>
<name>A0A1R1LBP0_9MICC</name>
<accession>A0A1R1LBP0</accession>
<dbReference type="Proteomes" id="UP000187085">
    <property type="component" value="Unassembled WGS sequence"/>
</dbReference>
<comment type="caution">
    <text evidence="2">The sequence shown here is derived from an EMBL/GenBank/DDBJ whole genome shotgun (WGS) entry which is preliminary data.</text>
</comment>